<dbReference type="AlphaFoldDB" id="A0A3D9C9I7"/>
<proteinExistence type="predicted"/>
<feature type="chain" id="PRO_5017826237" evidence="1">
    <location>
        <begin position="19"/>
        <end position="95"/>
    </location>
</feature>
<dbReference type="Proteomes" id="UP000256686">
    <property type="component" value="Unassembled WGS sequence"/>
</dbReference>
<evidence type="ECO:0000313" key="3">
    <source>
        <dbReference type="Proteomes" id="UP000256686"/>
    </source>
</evidence>
<gene>
    <name evidence="2" type="ORF">DRF65_10665</name>
</gene>
<accession>A0A3D9C9I7</accession>
<name>A0A3D9C9I7_9FLAO</name>
<comment type="caution">
    <text evidence="2">The sequence shown here is derived from an EMBL/GenBank/DDBJ whole genome shotgun (WGS) entry which is preliminary data.</text>
</comment>
<dbReference type="RefSeq" id="WP_115970739.1">
    <property type="nucleotide sequence ID" value="NZ_QNVT01000008.1"/>
</dbReference>
<keyword evidence="3" id="KW-1185">Reference proteome</keyword>
<reference evidence="3" key="1">
    <citation type="submission" date="2018-06" db="EMBL/GenBank/DDBJ databases">
        <authorList>
            <person name="Lum Nde A."/>
            <person name="Hugo C."/>
        </authorList>
    </citation>
    <scope>NUCLEOTIDE SEQUENCE [LARGE SCALE GENOMIC DNA]</scope>
    <source>
        <strain evidence="3">1_F178</strain>
    </source>
</reference>
<protein>
    <submittedName>
        <fullName evidence="2">Uncharacterized protein</fullName>
    </submittedName>
</protein>
<organism evidence="2 3">
    <name type="scientific">Chryseobacterium pennae</name>
    <dbReference type="NCBI Taxonomy" id="2258962"/>
    <lineage>
        <taxon>Bacteria</taxon>
        <taxon>Pseudomonadati</taxon>
        <taxon>Bacteroidota</taxon>
        <taxon>Flavobacteriia</taxon>
        <taxon>Flavobacteriales</taxon>
        <taxon>Weeksellaceae</taxon>
        <taxon>Chryseobacterium group</taxon>
        <taxon>Chryseobacterium</taxon>
    </lineage>
</organism>
<feature type="signal peptide" evidence="1">
    <location>
        <begin position="1"/>
        <end position="18"/>
    </location>
</feature>
<dbReference type="EMBL" id="QNVT01000008">
    <property type="protein sequence ID" value="REC62543.1"/>
    <property type="molecule type" value="Genomic_DNA"/>
</dbReference>
<keyword evidence="1" id="KW-0732">Signal</keyword>
<evidence type="ECO:0000313" key="2">
    <source>
        <dbReference type="EMBL" id="REC62543.1"/>
    </source>
</evidence>
<sequence length="95" mass="11091">MKKTCLIFFLIFSRPTFAQNVNEKIKSFENSLNSRNKTKSKKPTLKERMDFHEINAVSIAVVKDCKLEPEPTNQNAKEMLHKIKNIKKTNKTKHT</sequence>
<evidence type="ECO:0000256" key="1">
    <source>
        <dbReference type="SAM" id="SignalP"/>
    </source>
</evidence>